<dbReference type="RefSeq" id="WP_161822134.1">
    <property type="nucleotide sequence ID" value="NZ_LSRS01000003.1"/>
</dbReference>
<dbReference type="AlphaFoldDB" id="A0A9D2WRE2"/>
<reference evidence="1" key="1">
    <citation type="submission" date="2016-02" db="EMBL/GenBank/DDBJ databases">
        <title>Draft Genome Sequence of Sporotomaculum syntrophicum Strain FB, a Syntrophic Benzoate Degrader.</title>
        <authorList>
            <person name="Nobu M.K."/>
            <person name="Narihiro T."/>
            <person name="Qiu Y.-L."/>
            <person name="Ohashi A."/>
            <person name="Liu W.-T."/>
            <person name="Yuji S."/>
        </authorList>
    </citation>
    <scope>NUCLEOTIDE SEQUENCE</scope>
    <source>
        <strain evidence="1">FB</strain>
    </source>
</reference>
<dbReference type="Proteomes" id="UP000798488">
    <property type="component" value="Unassembled WGS sequence"/>
</dbReference>
<sequence length="441" mass="49764">MPIQYFYNEPDNVLCVKIKVPVVLAEAEVQVIIDNVLTLPESAQKIDHIDARLQDFEARPVFVHENGDRWISVIEEEGWEKFGWHWSTHRQPVVKKILISGTLHKQIYYVDKNDHVKHVGEDIPFTKDTTLEVPQPVVNEDNVFIQLHHKAIDMRWDLRNGSRLSQTGLLIFQVKVVEERQIFVQVCPQLNDSCPANVNLLKDGNIQAWATNTVPIFWNGSNILRYGSALLGADPSKPAVLFQTITRSYPSVAPNSQYRFCFDAKEIPDYQKAQQGMAAYTLTAEVVLLDEFGKVIANENKSWTASQISDGSFTNFCFNGRTPEGTREALVRFSFEPLNSENQTRGWLPPPFKPKPPFVPPHEPPCEPEPPYIPPPCEPKPPFIPPPCEPKPPFVPPPCEPKPPFVPPPCEPEPKPPQSKPVNTSAVVITNVSLICMGQFT</sequence>
<accession>A0A9D2WRE2</accession>
<gene>
    <name evidence="1" type="ORF">SPSYN_01844</name>
</gene>
<keyword evidence="2" id="KW-1185">Reference proteome</keyword>
<dbReference type="OrthoDB" id="1785142at2"/>
<proteinExistence type="predicted"/>
<evidence type="ECO:0000313" key="2">
    <source>
        <dbReference type="Proteomes" id="UP000798488"/>
    </source>
</evidence>
<comment type="caution">
    <text evidence="1">The sequence shown here is derived from an EMBL/GenBank/DDBJ whole genome shotgun (WGS) entry which is preliminary data.</text>
</comment>
<protein>
    <submittedName>
        <fullName evidence="1">Uncharacterized protein</fullName>
    </submittedName>
</protein>
<name>A0A9D2WRE2_9FIRM</name>
<organism evidence="1 2">
    <name type="scientific">Sporotomaculum syntrophicum</name>
    <dbReference type="NCBI Taxonomy" id="182264"/>
    <lineage>
        <taxon>Bacteria</taxon>
        <taxon>Bacillati</taxon>
        <taxon>Bacillota</taxon>
        <taxon>Clostridia</taxon>
        <taxon>Eubacteriales</taxon>
        <taxon>Desulfallaceae</taxon>
        <taxon>Sporotomaculum</taxon>
    </lineage>
</organism>
<evidence type="ECO:0000313" key="1">
    <source>
        <dbReference type="EMBL" id="KAF1085698.1"/>
    </source>
</evidence>
<dbReference type="EMBL" id="LSRS01000003">
    <property type="protein sequence ID" value="KAF1085698.1"/>
    <property type="molecule type" value="Genomic_DNA"/>
</dbReference>